<dbReference type="Proteomes" id="UP001516400">
    <property type="component" value="Unassembled WGS sequence"/>
</dbReference>
<dbReference type="AlphaFoldDB" id="A0ABD2MY51"/>
<sequence>MRVNFEIGSRVFRNCCRYHRRRYPMNGCYQGYGFNLDLKKDALRIDNEEIPFSDTVNDVLKVHLCEDVTLPSLSETVMAWYHGNMEKFFTHMMELCVPSEKG</sequence>
<organism evidence="1 2">
    <name type="scientific">Cryptolaemus montrouzieri</name>
    <dbReference type="NCBI Taxonomy" id="559131"/>
    <lineage>
        <taxon>Eukaryota</taxon>
        <taxon>Metazoa</taxon>
        <taxon>Ecdysozoa</taxon>
        <taxon>Arthropoda</taxon>
        <taxon>Hexapoda</taxon>
        <taxon>Insecta</taxon>
        <taxon>Pterygota</taxon>
        <taxon>Neoptera</taxon>
        <taxon>Endopterygota</taxon>
        <taxon>Coleoptera</taxon>
        <taxon>Polyphaga</taxon>
        <taxon>Cucujiformia</taxon>
        <taxon>Coccinelloidea</taxon>
        <taxon>Coccinellidae</taxon>
        <taxon>Scymninae</taxon>
        <taxon>Scymnini</taxon>
        <taxon>Cryptolaemus</taxon>
    </lineage>
</organism>
<evidence type="ECO:0000313" key="2">
    <source>
        <dbReference type="Proteomes" id="UP001516400"/>
    </source>
</evidence>
<keyword evidence="2" id="KW-1185">Reference proteome</keyword>
<accession>A0ABD2MY51</accession>
<reference evidence="1 2" key="1">
    <citation type="journal article" date="2021" name="BMC Biol.">
        <title>Horizontally acquired antibacterial genes associated with adaptive radiation of ladybird beetles.</title>
        <authorList>
            <person name="Li H.S."/>
            <person name="Tang X.F."/>
            <person name="Huang Y.H."/>
            <person name="Xu Z.Y."/>
            <person name="Chen M.L."/>
            <person name="Du X.Y."/>
            <person name="Qiu B.Y."/>
            <person name="Chen P.T."/>
            <person name="Zhang W."/>
            <person name="Slipinski A."/>
            <person name="Escalona H.E."/>
            <person name="Waterhouse R.M."/>
            <person name="Zwick A."/>
            <person name="Pang H."/>
        </authorList>
    </citation>
    <scope>NUCLEOTIDE SEQUENCE [LARGE SCALE GENOMIC DNA]</scope>
    <source>
        <strain evidence="1">SYSU2018</strain>
    </source>
</reference>
<proteinExistence type="predicted"/>
<evidence type="ECO:0000313" key="1">
    <source>
        <dbReference type="EMBL" id="KAL3271423.1"/>
    </source>
</evidence>
<gene>
    <name evidence="1" type="ORF">HHI36_021902</name>
</gene>
<comment type="caution">
    <text evidence="1">The sequence shown here is derived from an EMBL/GenBank/DDBJ whole genome shotgun (WGS) entry which is preliminary data.</text>
</comment>
<name>A0ABD2MY51_9CUCU</name>
<dbReference type="EMBL" id="JABFTP020000042">
    <property type="protein sequence ID" value="KAL3271423.1"/>
    <property type="molecule type" value="Genomic_DNA"/>
</dbReference>
<protein>
    <submittedName>
        <fullName evidence="1">Uncharacterized protein</fullName>
    </submittedName>
</protein>